<feature type="region of interest" description="Disordered" evidence="1">
    <location>
        <begin position="333"/>
        <end position="361"/>
    </location>
</feature>
<comment type="caution">
    <text evidence="3">The sequence shown here is derived from an EMBL/GenBank/DDBJ whole genome shotgun (WGS) entry which is preliminary data.</text>
</comment>
<reference evidence="3 4" key="1">
    <citation type="submission" date="2022-05" db="EMBL/GenBank/DDBJ databases">
        <authorList>
            <consortium name="Genoscope - CEA"/>
            <person name="William W."/>
        </authorList>
    </citation>
    <scope>NUCLEOTIDE SEQUENCE [LARGE SCALE GENOMIC DNA]</scope>
</reference>
<dbReference type="Gene3D" id="2.30.42.10">
    <property type="match status" value="1"/>
</dbReference>
<dbReference type="EMBL" id="CALNXI010000243">
    <property type="protein sequence ID" value="CAH3023014.1"/>
    <property type="molecule type" value="Genomic_DNA"/>
</dbReference>
<feature type="compositionally biased region" description="Polar residues" evidence="1">
    <location>
        <begin position="250"/>
        <end position="261"/>
    </location>
</feature>
<feature type="region of interest" description="Disordered" evidence="1">
    <location>
        <begin position="1"/>
        <end position="26"/>
    </location>
</feature>
<evidence type="ECO:0000313" key="3">
    <source>
        <dbReference type="EMBL" id="CAH3023014.1"/>
    </source>
</evidence>
<feature type="region of interest" description="Disordered" evidence="1">
    <location>
        <begin position="62"/>
        <end position="83"/>
    </location>
</feature>
<feature type="compositionally biased region" description="Polar residues" evidence="1">
    <location>
        <begin position="71"/>
        <end position="83"/>
    </location>
</feature>
<feature type="region of interest" description="Disordered" evidence="1">
    <location>
        <begin position="241"/>
        <end position="261"/>
    </location>
</feature>
<evidence type="ECO:0000313" key="4">
    <source>
        <dbReference type="Proteomes" id="UP001159427"/>
    </source>
</evidence>
<organism evidence="3 4">
    <name type="scientific">Porites evermanni</name>
    <dbReference type="NCBI Taxonomy" id="104178"/>
    <lineage>
        <taxon>Eukaryota</taxon>
        <taxon>Metazoa</taxon>
        <taxon>Cnidaria</taxon>
        <taxon>Anthozoa</taxon>
        <taxon>Hexacorallia</taxon>
        <taxon>Scleractinia</taxon>
        <taxon>Fungiina</taxon>
        <taxon>Poritidae</taxon>
        <taxon>Porites</taxon>
    </lineage>
</organism>
<dbReference type="PROSITE" id="PS50106">
    <property type="entry name" value="PDZ"/>
    <property type="match status" value="1"/>
</dbReference>
<evidence type="ECO:0000256" key="1">
    <source>
        <dbReference type="SAM" id="MobiDB-lite"/>
    </source>
</evidence>
<dbReference type="InterPro" id="IPR036034">
    <property type="entry name" value="PDZ_sf"/>
</dbReference>
<accession>A0ABN8M5J1</accession>
<gene>
    <name evidence="3" type="ORF">PEVE_00017769</name>
</gene>
<dbReference type="PANTHER" id="PTHR14102:SF11">
    <property type="entry name" value="LD29223P"/>
    <property type="match status" value="1"/>
</dbReference>
<feature type="compositionally biased region" description="Polar residues" evidence="1">
    <location>
        <begin position="9"/>
        <end position="19"/>
    </location>
</feature>
<protein>
    <recommendedName>
        <fullName evidence="2">PDZ domain-containing protein</fullName>
    </recommendedName>
</protein>
<feature type="domain" description="PDZ" evidence="2">
    <location>
        <begin position="551"/>
        <end position="624"/>
    </location>
</feature>
<name>A0ABN8M5J1_9CNID</name>
<dbReference type="PANTHER" id="PTHR14102">
    <property type="entry name" value="PAR-6-RELATED"/>
    <property type="match status" value="1"/>
</dbReference>
<feature type="compositionally biased region" description="Low complexity" evidence="1">
    <location>
        <begin position="351"/>
        <end position="361"/>
    </location>
</feature>
<dbReference type="Proteomes" id="UP001159427">
    <property type="component" value="Unassembled WGS sequence"/>
</dbReference>
<evidence type="ECO:0000259" key="2">
    <source>
        <dbReference type="PROSITE" id="PS50106"/>
    </source>
</evidence>
<dbReference type="SUPFAM" id="SSF50156">
    <property type="entry name" value="PDZ domain-like"/>
    <property type="match status" value="1"/>
</dbReference>
<proteinExistence type="predicted"/>
<sequence length="640" mass="71534">MAGKESIYRSETSLDSTGRATEWNRNPLRISGAQSFDVSPQNYAESILNVGSPQRRINPVLSSSHSHRNGFSKSMFDLSSSRNGSRKSVMFEEDIFEHKEMLQRARNRFKELELKYPEIFKNSRTSSVLSSSESPHSGTIDQSESFELKAVERQDIQTSKTDTLQVLGSGENDYNPSTAVAISRRRPPPLSVAMKLHNLEDSYDSAFDEIDHDRDSVNSKTSHEPTPTCLGVNKHFLYPGDSVESDKDSGISTDRTPNSRTVKPAVSVEMGLKGTQTLPTKSQSLIALSSSRRNSLEYLSSASDFNVERVDRRGILKSVAYRNQEIKSESLDSPGFAANHIHCNQGRKSRSGSLSNGNNRRGSSIYRRSIFSESHSFSGSQDETDSDAETVCSVQSEFILRPHMSARQRYFSTYNLNPISEITSDPRDIMVNHKWRSMPELARSNSLGSSGDFLHVGFDEKKPKKKRRKFGRRSGLYIVNDVPVSEKPRLSVDKGKSKSKIFSKKSKKQSLHVNELTKKWFDSRTAVSRPTGGQSLGRIVAMREDLGSAYVLELQRCPGGLFGFFIQKGFNQYRKGVFVSRIMDGASAKFMAGLLNPGDEILEINGENTSCKTMSEVHNILANSDKLNLTVLPILGRKDW</sequence>
<dbReference type="InterPro" id="IPR051741">
    <property type="entry name" value="PAR6_homolog"/>
</dbReference>
<dbReference type="SMART" id="SM00228">
    <property type="entry name" value="PDZ"/>
    <property type="match status" value="1"/>
</dbReference>
<dbReference type="InterPro" id="IPR001478">
    <property type="entry name" value="PDZ"/>
</dbReference>
<keyword evidence="4" id="KW-1185">Reference proteome</keyword>
<dbReference type="Pfam" id="PF00595">
    <property type="entry name" value="PDZ"/>
    <property type="match status" value="1"/>
</dbReference>